<feature type="transmembrane region" description="Helical" evidence="7">
    <location>
        <begin position="190"/>
        <end position="212"/>
    </location>
</feature>
<keyword evidence="4 7" id="KW-0812">Transmembrane</keyword>
<dbReference type="Gene3D" id="1.10.8.540">
    <property type="entry name" value="FHIPEP family, domain 3"/>
    <property type="match status" value="1"/>
</dbReference>
<dbReference type="InterPro" id="IPR001712">
    <property type="entry name" value="T3SS_FHIPEP"/>
</dbReference>
<dbReference type="InterPro" id="IPR006301">
    <property type="entry name" value="FlhA"/>
</dbReference>
<evidence type="ECO:0000313" key="8">
    <source>
        <dbReference type="EMBL" id="MCA9754498.1"/>
    </source>
</evidence>
<evidence type="ECO:0000313" key="9">
    <source>
        <dbReference type="Proteomes" id="UP000739538"/>
    </source>
</evidence>
<feature type="transmembrane region" description="Helical" evidence="7">
    <location>
        <begin position="232"/>
        <end position="251"/>
    </location>
</feature>
<dbReference type="GO" id="GO:0009306">
    <property type="term" value="P:protein secretion"/>
    <property type="evidence" value="ECO:0007669"/>
    <property type="project" value="InterPro"/>
</dbReference>
<feature type="transmembrane region" description="Helical" evidence="7">
    <location>
        <begin position="33"/>
        <end position="52"/>
    </location>
</feature>
<reference evidence="8" key="2">
    <citation type="journal article" date="2021" name="Microbiome">
        <title>Successional dynamics and alternative stable states in a saline activated sludge microbial community over 9 years.</title>
        <authorList>
            <person name="Wang Y."/>
            <person name="Ye J."/>
            <person name="Ju F."/>
            <person name="Liu L."/>
            <person name="Boyd J.A."/>
            <person name="Deng Y."/>
            <person name="Parks D.H."/>
            <person name="Jiang X."/>
            <person name="Yin X."/>
            <person name="Woodcroft B.J."/>
            <person name="Tyson G.W."/>
            <person name="Hugenholtz P."/>
            <person name="Polz M.F."/>
            <person name="Zhang T."/>
        </authorList>
    </citation>
    <scope>NUCLEOTIDE SEQUENCE</scope>
    <source>
        <strain evidence="8">HKST-UBA02</strain>
    </source>
</reference>
<dbReference type="Pfam" id="PF00771">
    <property type="entry name" value="FHIPEP"/>
    <property type="match status" value="1"/>
</dbReference>
<keyword evidence="7" id="KW-0813">Transport</keyword>
<evidence type="ECO:0000256" key="4">
    <source>
        <dbReference type="ARBA" id="ARBA00022692"/>
    </source>
</evidence>
<keyword evidence="7" id="KW-1006">Bacterial flagellum protein export</keyword>
<dbReference type="GO" id="GO:0005886">
    <property type="term" value="C:plasma membrane"/>
    <property type="evidence" value="ECO:0007669"/>
    <property type="project" value="UniProtKB-SubCell"/>
</dbReference>
<evidence type="ECO:0000256" key="7">
    <source>
        <dbReference type="RuleBase" id="RU364093"/>
    </source>
</evidence>
<dbReference type="PIRSF" id="PIRSF005419">
    <property type="entry name" value="FlhA"/>
    <property type="match status" value="1"/>
</dbReference>
<feature type="transmembrane region" description="Helical" evidence="7">
    <location>
        <begin position="7"/>
        <end position="27"/>
    </location>
</feature>
<dbReference type="NCBIfam" id="TIGR01398">
    <property type="entry name" value="FlhA"/>
    <property type="match status" value="1"/>
</dbReference>
<evidence type="ECO:0000256" key="1">
    <source>
        <dbReference type="ARBA" id="ARBA00004651"/>
    </source>
</evidence>
<keyword evidence="8" id="KW-0282">Flagellum</keyword>
<evidence type="ECO:0000256" key="2">
    <source>
        <dbReference type="ARBA" id="ARBA00008835"/>
    </source>
</evidence>
<feature type="transmembrane region" description="Helical" evidence="7">
    <location>
        <begin position="59"/>
        <end position="78"/>
    </location>
</feature>
<dbReference type="EMBL" id="JAGQHS010000004">
    <property type="protein sequence ID" value="MCA9754498.1"/>
    <property type="molecule type" value="Genomic_DNA"/>
</dbReference>
<comment type="caution">
    <text evidence="8">The sequence shown here is derived from an EMBL/GenBank/DDBJ whole genome shotgun (WGS) entry which is preliminary data.</text>
</comment>
<comment type="function">
    <text evidence="7">Required for formation of the rod structure of the flagellar apparatus. Together with FliI and FliH, may constitute the export apparatus of flagellin.</text>
</comment>
<dbReference type="AlphaFoldDB" id="A0A956N8Y9"/>
<dbReference type="PRINTS" id="PR00949">
    <property type="entry name" value="TYPE3IMAPROT"/>
</dbReference>
<name>A0A956N8Y9_UNCEI</name>
<keyword evidence="7" id="KW-0653">Protein transport</keyword>
<keyword evidence="3 7" id="KW-1003">Cell membrane</keyword>
<comment type="similarity">
    <text evidence="2 7">Belongs to the FHIPEP (flagella/HR/invasion proteins export pore) family.</text>
</comment>
<dbReference type="InterPro" id="IPR042193">
    <property type="entry name" value="FHIPEP_3"/>
</dbReference>
<comment type="subcellular location">
    <subcellularLocation>
        <location evidence="1 7">Cell membrane</location>
        <topology evidence="1 7">Multi-pass membrane protein</topology>
    </subcellularLocation>
</comment>
<organism evidence="8 9">
    <name type="scientific">Eiseniibacteriota bacterium</name>
    <dbReference type="NCBI Taxonomy" id="2212470"/>
    <lineage>
        <taxon>Bacteria</taxon>
        <taxon>Candidatus Eiseniibacteriota</taxon>
    </lineage>
</organism>
<dbReference type="InterPro" id="IPR042196">
    <property type="entry name" value="FHIPEP_4"/>
</dbReference>
<dbReference type="InterPro" id="IPR042194">
    <property type="entry name" value="FHIPEP_1"/>
</dbReference>
<evidence type="ECO:0000256" key="5">
    <source>
        <dbReference type="ARBA" id="ARBA00022989"/>
    </source>
</evidence>
<keyword evidence="7" id="KW-1005">Bacterial flagellum biogenesis</keyword>
<keyword evidence="8" id="KW-0966">Cell projection</keyword>
<keyword evidence="6 7" id="KW-0472">Membrane</keyword>
<keyword evidence="5 7" id="KW-1133">Transmembrane helix</keyword>
<gene>
    <name evidence="7 8" type="primary">flhA</name>
    <name evidence="8" type="ORF">KDA27_01755</name>
</gene>
<dbReference type="Proteomes" id="UP000739538">
    <property type="component" value="Unassembled WGS sequence"/>
</dbReference>
<sequence length="683" mass="73793">MRGRITDVLMGGAILLLLAVLIVPVPTFLLDSLLILNLATSLIMLLVTVYVAEPLKFSVFPTLLLIVTLYRLSLNVATTRTILLEGYGGKVIAAFGDFVVGGNYAVGLVAFLILVVVQFLVITKGAGRIAEVAARFTLDAMPGRQMAIDADLNAGLIDEVEAKRRREHIANQADFYGAMDGAAKYVRGDAIAGIVITIINIIGGFVIGMAQQGMSVSDALRTYTLLTIGDGLVAQIPALIVSTASGLLITRSDSQKNLSRDIATQLFTEPRAALLAGAILALLGFVPGLPLVPFLMLSALCTGLGLRSSKEQKKEAIRVEQETKAKTTQAPEKVEQLLSVDTLELEIGFGLIPLVDEERDGGDLLRRVTSVRRQAAIELGLLVPPVRVRDNIRLPQDGYVVRLKGVEIGRGNLRMGQLLAMSPGPGAIPLEGQKTIEPVFGLDAVWIRPEQRTEADAAGYTVVEPTAVVATHLSELVKANASEILGRQEVQTMIDQVKQTTPVVVDELIPAHMTVGGVHKVLQRLLTERISIRDMLTILETLADHAPMTKDIDTLAERVREALGRAITQPLRDDRGEIGVVSLDPSLEQALVEHVQGTGMDRLLLGPEETRRLLDRISQAVQEALARTAQPVLLCSPYLRPYLRRFVERALPHVPVLSYSEVSSAGTVRTLATVKAEHAHQAV</sequence>
<feature type="transmembrane region" description="Helical" evidence="7">
    <location>
        <begin position="272"/>
        <end position="300"/>
    </location>
</feature>
<dbReference type="PANTHER" id="PTHR30161">
    <property type="entry name" value="FLAGELLAR EXPORT PROTEIN, MEMBRANE FLHA SUBUNIT-RELATED"/>
    <property type="match status" value="1"/>
</dbReference>
<proteinExistence type="inferred from homology"/>
<dbReference type="Gene3D" id="3.40.30.60">
    <property type="entry name" value="FHIPEP family, domain 1"/>
    <property type="match status" value="1"/>
</dbReference>
<evidence type="ECO:0000256" key="6">
    <source>
        <dbReference type="ARBA" id="ARBA00023136"/>
    </source>
</evidence>
<protein>
    <recommendedName>
        <fullName evidence="7">Flagellar biosynthesis protein FlhA</fullName>
    </recommendedName>
</protein>
<evidence type="ECO:0000256" key="3">
    <source>
        <dbReference type="ARBA" id="ARBA00022475"/>
    </source>
</evidence>
<feature type="transmembrane region" description="Helical" evidence="7">
    <location>
        <begin position="98"/>
        <end position="121"/>
    </location>
</feature>
<accession>A0A956N8Y9</accession>
<dbReference type="Gene3D" id="3.40.50.12790">
    <property type="entry name" value="FHIPEP family, domain 4"/>
    <property type="match status" value="1"/>
</dbReference>
<dbReference type="GO" id="GO:0044780">
    <property type="term" value="P:bacterial-type flagellum assembly"/>
    <property type="evidence" value="ECO:0007669"/>
    <property type="project" value="InterPro"/>
</dbReference>
<dbReference type="PANTHER" id="PTHR30161:SF1">
    <property type="entry name" value="FLAGELLAR BIOSYNTHESIS PROTEIN FLHA-RELATED"/>
    <property type="match status" value="1"/>
</dbReference>
<reference evidence="8" key="1">
    <citation type="submission" date="2020-04" db="EMBL/GenBank/DDBJ databases">
        <authorList>
            <person name="Zhang T."/>
        </authorList>
    </citation>
    <scope>NUCLEOTIDE SEQUENCE</scope>
    <source>
        <strain evidence="8">HKST-UBA02</strain>
    </source>
</reference>
<keyword evidence="8" id="KW-0969">Cilium</keyword>